<feature type="compositionally biased region" description="Low complexity" evidence="1">
    <location>
        <begin position="168"/>
        <end position="177"/>
    </location>
</feature>
<feature type="compositionally biased region" description="Low complexity" evidence="1">
    <location>
        <begin position="89"/>
        <end position="120"/>
    </location>
</feature>
<name>A0ABQ8U9K5_9EUKA</name>
<dbReference type="Proteomes" id="UP001141327">
    <property type="component" value="Unassembled WGS sequence"/>
</dbReference>
<reference evidence="3" key="1">
    <citation type="journal article" date="2022" name="bioRxiv">
        <title>Genomics of Preaxostyla Flagellates Illuminates Evolutionary Transitions and the Path Towards Mitochondrial Loss.</title>
        <authorList>
            <person name="Novak L.V.F."/>
            <person name="Treitli S.C."/>
            <person name="Pyrih J."/>
            <person name="Halakuc P."/>
            <person name="Pipaliya S.V."/>
            <person name="Vacek V."/>
            <person name="Brzon O."/>
            <person name="Soukal P."/>
            <person name="Eme L."/>
            <person name="Dacks J.B."/>
            <person name="Karnkowska A."/>
            <person name="Elias M."/>
            <person name="Hampl V."/>
        </authorList>
    </citation>
    <scope>NUCLEOTIDE SEQUENCE</scope>
    <source>
        <strain evidence="3">RCP-MX</strain>
    </source>
</reference>
<dbReference type="Pfam" id="PF10180">
    <property type="entry name" value="WKF"/>
    <property type="match status" value="1"/>
</dbReference>
<protein>
    <recommendedName>
        <fullName evidence="2">WKF domain-containing protein</fullName>
    </recommendedName>
</protein>
<evidence type="ECO:0000259" key="2">
    <source>
        <dbReference type="Pfam" id="PF10180"/>
    </source>
</evidence>
<sequence length="188" mass="20367">MVKKSERKPNKGKKPTSRNDDAALSYLWTWYKDRASWKFNKVKQAYLLEKLYDDKLVPKAYFKILRKYMKGLQGAARDRAIQDATKVITQPQEPEAPASAAPTDSSPATGAGAAVAETSPAPAPAAPAAPAPADDKLTPTDELKIKRARRVLRTLGAPIPPRPTASGEDAAAPTATDAPKKEDEDDEE</sequence>
<dbReference type="PANTHER" id="PTHR22306">
    <property type="entry name" value="CHROMOSOME 7 OPEN READING FRAME 50"/>
    <property type="match status" value="1"/>
</dbReference>
<feature type="compositionally biased region" description="Basic and acidic residues" evidence="1">
    <location>
        <begin position="133"/>
        <end position="145"/>
    </location>
</feature>
<evidence type="ECO:0000256" key="1">
    <source>
        <dbReference type="SAM" id="MobiDB-lite"/>
    </source>
</evidence>
<feature type="compositionally biased region" description="Pro residues" evidence="1">
    <location>
        <begin position="121"/>
        <end position="130"/>
    </location>
</feature>
<dbReference type="InterPro" id="IPR019327">
    <property type="entry name" value="WKF"/>
</dbReference>
<feature type="region of interest" description="Disordered" evidence="1">
    <location>
        <begin position="85"/>
        <end position="188"/>
    </location>
</feature>
<keyword evidence="4" id="KW-1185">Reference proteome</keyword>
<gene>
    <name evidence="3" type="ORF">PAPYR_8947</name>
</gene>
<feature type="domain" description="WKF" evidence="2">
    <location>
        <begin position="25"/>
        <end position="87"/>
    </location>
</feature>
<evidence type="ECO:0000313" key="4">
    <source>
        <dbReference type="Proteomes" id="UP001141327"/>
    </source>
</evidence>
<organism evidence="3 4">
    <name type="scientific">Paratrimastix pyriformis</name>
    <dbReference type="NCBI Taxonomy" id="342808"/>
    <lineage>
        <taxon>Eukaryota</taxon>
        <taxon>Metamonada</taxon>
        <taxon>Preaxostyla</taxon>
        <taxon>Paratrimastigidae</taxon>
        <taxon>Paratrimastix</taxon>
    </lineage>
</organism>
<dbReference type="EMBL" id="JAPMOS010000086">
    <property type="protein sequence ID" value="KAJ4455983.1"/>
    <property type="molecule type" value="Genomic_DNA"/>
</dbReference>
<dbReference type="PANTHER" id="PTHR22306:SF2">
    <property type="entry name" value="CHROMOSOME 7 OPEN READING FRAME 50"/>
    <property type="match status" value="1"/>
</dbReference>
<accession>A0ABQ8U9K5</accession>
<comment type="caution">
    <text evidence="3">The sequence shown here is derived from an EMBL/GenBank/DDBJ whole genome shotgun (WGS) entry which is preliminary data.</text>
</comment>
<proteinExistence type="predicted"/>
<evidence type="ECO:0000313" key="3">
    <source>
        <dbReference type="EMBL" id="KAJ4455983.1"/>
    </source>
</evidence>